<dbReference type="Proteomes" id="UP001214603">
    <property type="component" value="Chromosome 1"/>
</dbReference>
<dbReference type="AlphaFoldDB" id="A0AAF0IVC3"/>
<dbReference type="PANTHER" id="PTHR37852">
    <property type="entry name" value="YALI0B21208P"/>
    <property type="match status" value="1"/>
</dbReference>
<dbReference type="EMBL" id="CP119934">
    <property type="protein sequence ID" value="WFD01866.1"/>
    <property type="molecule type" value="Genomic_DNA"/>
</dbReference>
<accession>A0AAF0IVC3</accession>
<evidence type="ECO:0000313" key="2">
    <source>
        <dbReference type="EMBL" id="WFD01866.1"/>
    </source>
</evidence>
<feature type="compositionally biased region" description="Pro residues" evidence="1">
    <location>
        <begin position="22"/>
        <end position="33"/>
    </location>
</feature>
<reference evidence="2" key="1">
    <citation type="submission" date="2023-03" db="EMBL/GenBank/DDBJ databases">
        <title>Mating type loci evolution in Malassezia.</title>
        <authorList>
            <person name="Coelho M.A."/>
        </authorList>
    </citation>
    <scope>NUCLEOTIDE SEQUENCE</scope>
    <source>
        <strain evidence="2">CBS 7876</strain>
    </source>
</reference>
<sequence length="233" mass="24701">MVAAAPEASSAWWPWARGSAPQPAPAPSAPPASTPALSADAPVPPLPELDEPAAPLTVHLPLSTLLVSCAFGLGFVSGMVGGARRSGLMFLAENAHRLPRTVQGWYFYNKTKNYRMLLGGARQGTETGLHMAGWVGGFCLLDVMAEHARLRWAPPLLPRDTSESSALYLGHWSDGAFAGISTALVAAVAFRLPRPILPRVLFLGTAAGGTTGALRDVRQTLLEKSDPHRPHMV</sequence>
<gene>
    <name evidence="2" type="ORF">MOBT1_000546</name>
</gene>
<dbReference type="PANTHER" id="PTHR37852:SF1">
    <property type="entry name" value="HIG1 DOMAIN-CONTAINING PROTEIN"/>
    <property type="match status" value="1"/>
</dbReference>
<organism evidence="2 3">
    <name type="scientific">Malassezia obtusa</name>
    <dbReference type="NCBI Taxonomy" id="76774"/>
    <lineage>
        <taxon>Eukaryota</taxon>
        <taxon>Fungi</taxon>
        <taxon>Dikarya</taxon>
        <taxon>Basidiomycota</taxon>
        <taxon>Ustilaginomycotina</taxon>
        <taxon>Malasseziomycetes</taxon>
        <taxon>Malasseziales</taxon>
        <taxon>Malasseziaceae</taxon>
        <taxon>Malassezia</taxon>
    </lineage>
</organism>
<evidence type="ECO:0000313" key="3">
    <source>
        <dbReference type="Proteomes" id="UP001214603"/>
    </source>
</evidence>
<evidence type="ECO:0000256" key="1">
    <source>
        <dbReference type="SAM" id="MobiDB-lite"/>
    </source>
</evidence>
<name>A0AAF0IVC3_9BASI</name>
<feature type="region of interest" description="Disordered" evidence="1">
    <location>
        <begin position="15"/>
        <end position="48"/>
    </location>
</feature>
<proteinExistence type="predicted"/>
<protein>
    <submittedName>
        <fullName evidence="2">Uncharacterized protein</fullName>
    </submittedName>
</protein>
<keyword evidence="3" id="KW-1185">Reference proteome</keyword>